<accession>A0A9Q4IHJ8</accession>
<evidence type="ECO:0000256" key="1">
    <source>
        <dbReference type="ARBA" id="ARBA00004651"/>
    </source>
</evidence>
<feature type="transmembrane region" description="Helical" evidence="6">
    <location>
        <begin position="6"/>
        <end position="26"/>
    </location>
</feature>
<evidence type="ECO:0000256" key="3">
    <source>
        <dbReference type="ARBA" id="ARBA00022692"/>
    </source>
</evidence>
<gene>
    <name evidence="7" type="ORF">NUW87_06195</name>
</gene>
<dbReference type="Pfam" id="PF03706">
    <property type="entry name" value="LPG_synthase_TM"/>
    <property type="match status" value="1"/>
</dbReference>
<feature type="transmembrane region" description="Helical" evidence="6">
    <location>
        <begin position="120"/>
        <end position="147"/>
    </location>
</feature>
<evidence type="ECO:0000313" key="7">
    <source>
        <dbReference type="EMBL" id="MCZ2220968.1"/>
    </source>
</evidence>
<keyword evidence="2" id="KW-1003">Cell membrane</keyword>
<keyword evidence="4 6" id="KW-1133">Transmembrane helix</keyword>
<dbReference type="EMBL" id="JANRML010000006">
    <property type="protein sequence ID" value="MCZ2220968.1"/>
    <property type="molecule type" value="Genomic_DNA"/>
</dbReference>
<keyword evidence="5 6" id="KW-0472">Membrane</keyword>
<evidence type="ECO:0000256" key="5">
    <source>
        <dbReference type="ARBA" id="ARBA00023136"/>
    </source>
</evidence>
<evidence type="ECO:0000256" key="4">
    <source>
        <dbReference type="ARBA" id="ARBA00022989"/>
    </source>
</evidence>
<dbReference type="RefSeq" id="WP_269027722.1">
    <property type="nucleotide sequence ID" value="NZ_BAABDP010000022.1"/>
</dbReference>
<dbReference type="Proteomes" id="UP001071110">
    <property type="component" value="Unassembled WGS sequence"/>
</dbReference>
<dbReference type="GO" id="GO:0005886">
    <property type="term" value="C:plasma membrane"/>
    <property type="evidence" value="ECO:0007669"/>
    <property type="project" value="UniProtKB-SubCell"/>
</dbReference>
<comment type="caution">
    <text evidence="7">The sequence shown here is derived from an EMBL/GenBank/DDBJ whole genome shotgun (WGS) entry which is preliminary data.</text>
</comment>
<reference evidence="7" key="1">
    <citation type="submission" date="2022-08" db="EMBL/GenBank/DDBJ databases">
        <title>Corynebacterium sp. nov., isolated from clinical breast specimens.</title>
        <authorList>
            <person name="Zhang T."/>
        </authorList>
    </citation>
    <scope>NUCLEOTIDE SEQUENCE</scope>
    <source>
        <strain evidence="7">CCUG 57942</strain>
    </source>
</reference>
<dbReference type="PANTHER" id="PTHR39087:SF2">
    <property type="entry name" value="UPF0104 MEMBRANE PROTEIN MJ1595"/>
    <property type="match status" value="1"/>
</dbReference>
<name>A0A9Q4IHJ8_9CORY</name>
<evidence type="ECO:0000256" key="2">
    <source>
        <dbReference type="ARBA" id="ARBA00022475"/>
    </source>
</evidence>
<keyword evidence="3 6" id="KW-0812">Transmembrane</keyword>
<feature type="transmembrane region" description="Helical" evidence="6">
    <location>
        <begin position="153"/>
        <end position="175"/>
    </location>
</feature>
<comment type="subcellular location">
    <subcellularLocation>
        <location evidence="1">Cell membrane</location>
        <topology evidence="1">Multi-pass membrane protein</topology>
    </subcellularLocation>
</comment>
<feature type="transmembrane region" description="Helical" evidence="6">
    <location>
        <begin position="90"/>
        <end position="108"/>
    </location>
</feature>
<dbReference type="PANTHER" id="PTHR39087">
    <property type="entry name" value="UPF0104 MEMBRANE PROTEIN MJ1595"/>
    <property type="match status" value="1"/>
</dbReference>
<protein>
    <submittedName>
        <fullName evidence="7">YbhN family protein</fullName>
    </submittedName>
</protein>
<sequence>MSANTWRQWLRWLAPVAILVVVLVVLRDHMPFFGEAWRAVGAASTGPLLAAVATAVLSLAAMSGVMQILLNVEGRITGVARTNAIVFASNAWSTTVPGGPALSAWLTFRVHRSWGASVGLCGWFFVVSGALSTVWMVLIGVVAVALLGAELSVWSLVGSLAAALATIGAVFWATLNPAVLKRWVRFLPEKVRGRVVDVIDQVSAIRISAPSFFAAAGLSLANRLLDLATMVFAVWAVAGQGTPLAGVCLAFIMTKLAGSTQVTPGGLGTVEPVAVGMLVAAGLPLAHATAATVVYRAVSFVLITAIGWVVYAAVYAGQTPLRTASAAQ</sequence>
<feature type="transmembrane region" description="Helical" evidence="6">
    <location>
        <begin position="265"/>
        <end position="286"/>
    </location>
</feature>
<evidence type="ECO:0000256" key="6">
    <source>
        <dbReference type="SAM" id="Phobius"/>
    </source>
</evidence>
<organism evidence="7 8">
    <name type="scientific">Corynebacterium pilbarense</name>
    <dbReference type="NCBI Taxonomy" id="1288393"/>
    <lineage>
        <taxon>Bacteria</taxon>
        <taxon>Bacillati</taxon>
        <taxon>Actinomycetota</taxon>
        <taxon>Actinomycetes</taxon>
        <taxon>Mycobacteriales</taxon>
        <taxon>Corynebacteriaceae</taxon>
        <taxon>Corynebacterium</taxon>
    </lineage>
</organism>
<dbReference type="AlphaFoldDB" id="A0A9Q4IHJ8"/>
<feature type="transmembrane region" description="Helical" evidence="6">
    <location>
        <begin position="293"/>
        <end position="314"/>
    </location>
</feature>
<keyword evidence="8" id="KW-1185">Reference proteome</keyword>
<feature type="transmembrane region" description="Helical" evidence="6">
    <location>
        <begin position="227"/>
        <end position="253"/>
    </location>
</feature>
<proteinExistence type="predicted"/>
<feature type="transmembrane region" description="Helical" evidence="6">
    <location>
        <begin position="47"/>
        <end position="70"/>
    </location>
</feature>
<evidence type="ECO:0000313" key="8">
    <source>
        <dbReference type="Proteomes" id="UP001071110"/>
    </source>
</evidence>
<dbReference type="InterPro" id="IPR022791">
    <property type="entry name" value="L-PG_synthase/AglD"/>
</dbReference>